<accession>A0ABQ8ZG83</accession>
<evidence type="ECO:0000256" key="1">
    <source>
        <dbReference type="SAM" id="MobiDB-lite"/>
    </source>
</evidence>
<gene>
    <name evidence="2" type="ORF">OIU77_001170</name>
</gene>
<protein>
    <submittedName>
        <fullName evidence="2">Uncharacterized protein</fullName>
    </submittedName>
</protein>
<evidence type="ECO:0000313" key="3">
    <source>
        <dbReference type="Proteomes" id="UP001141253"/>
    </source>
</evidence>
<comment type="caution">
    <text evidence="2">The sequence shown here is derived from an EMBL/GenBank/DDBJ whole genome shotgun (WGS) entry which is preliminary data.</text>
</comment>
<proteinExistence type="predicted"/>
<name>A0ABQ8ZG83_9ROSI</name>
<evidence type="ECO:0000313" key="2">
    <source>
        <dbReference type="EMBL" id="KAJ6287834.1"/>
    </source>
</evidence>
<keyword evidence="3" id="KW-1185">Reference proteome</keyword>
<sequence>MIANKLPQIMSQHGPFRARFYRVRFSSNIENLEEERIVATLYGCIVRRACKSPYYKQRVTPNEVSLAYNKCVGTVIPMEEDKDTMIKKQNEFLECINNIDPIVESNANIGIIKRITQLKMLFVTNKGRAYDVSISAFCEKGRMFLMFELITKDGEECYLWGEREKEITLLDFACIPIKKTKEKEKEKITGFDALFEGEDEYEEEENKKKRQQKESENEGEDEAYQGTRYIKRIFRDMRKNEPSAWSYIAIQRAKKNQQLNDYATWPLQIKIKKVQGTNNTEKKFPAIIIIRKKDEIEESLKNKKKYERIAKIVEEVRKQAKIKTITWEVSLTQNGEKETWNLEY</sequence>
<organism evidence="2 3">
    <name type="scientific">Salix suchowensis</name>
    <dbReference type="NCBI Taxonomy" id="1278906"/>
    <lineage>
        <taxon>Eukaryota</taxon>
        <taxon>Viridiplantae</taxon>
        <taxon>Streptophyta</taxon>
        <taxon>Embryophyta</taxon>
        <taxon>Tracheophyta</taxon>
        <taxon>Spermatophyta</taxon>
        <taxon>Magnoliopsida</taxon>
        <taxon>eudicotyledons</taxon>
        <taxon>Gunneridae</taxon>
        <taxon>Pentapetalae</taxon>
        <taxon>rosids</taxon>
        <taxon>fabids</taxon>
        <taxon>Malpighiales</taxon>
        <taxon>Salicaceae</taxon>
        <taxon>Saliceae</taxon>
        <taxon>Salix</taxon>
    </lineage>
</organism>
<reference evidence="2" key="2">
    <citation type="journal article" date="2023" name="Int. J. Mol. Sci.">
        <title>De Novo Assembly and Annotation of 11 Diverse Shrub Willow (Salix) Genomes Reveals Novel Gene Organization in Sex-Linked Regions.</title>
        <authorList>
            <person name="Hyden B."/>
            <person name="Feng K."/>
            <person name="Yates T.B."/>
            <person name="Jawdy S."/>
            <person name="Cereghino C."/>
            <person name="Smart L.B."/>
            <person name="Muchero W."/>
        </authorList>
    </citation>
    <scope>NUCLEOTIDE SEQUENCE</scope>
    <source>
        <tissue evidence="2">Shoot tip</tissue>
    </source>
</reference>
<reference evidence="2" key="1">
    <citation type="submission" date="2022-10" db="EMBL/GenBank/DDBJ databases">
        <authorList>
            <person name="Hyden B.L."/>
            <person name="Feng K."/>
            <person name="Yates T."/>
            <person name="Jawdy S."/>
            <person name="Smart L.B."/>
            <person name="Muchero W."/>
        </authorList>
    </citation>
    <scope>NUCLEOTIDE SEQUENCE</scope>
    <source>
        <tissue evidence="2">Shoot tip</tissue>
    </source>
</reference>
<dbReference type="Proteomes" id="UP001141253">
    <property type="component" value="Unassembled WGS sequence"/>
</dbReference>
<feature type="region of interest" description="Disordered" evidence="1">
    <location>
        <begin position="199"/>
        <end position="223"/>
    </location>
</feature>
<dbReference type="EMBL" id="JAPFFI010001246">
    <property type="protein sequence ID" value="KAJ6287834.1"/>
    <property type="molecule type" value="Genomic_DNA"/>
</dbReference>